<sequence length="239" mass="25318">MARAAIPYCGLAPVPADLWTRWNLDPLLLAALLALLVIGLRHGAAGRRPWVFLAGWCGLVLAFVSPFCALTSALFSARSAHHVLLVVVVAPLLALALPARVGPARTGAALVVSSAVLWMWHVPALYERALASDVLYWLLQLALLVAFVWFWHEVLRGTRPVGALLAIGAGAGQMGLLAAVLTLAPEPLYAAHAVAPVAWGLSPLADQQLGGLLMWVPAFLLYGLFALAPARGALRELEA</sequence>
<dbReference type="OrthoDB" id="259025at2"/>
<feature type="transmembrane region" description="Helical" evidence="6">
    <location>
        <begin position="80"/>
        <end position="97"/>
    </location>
</feature>
<dbReference type="Pfam" id="PF09678">
    <property type="entry name" value="Caa3_CtaG"/>
    <property type="match status" value="1"/>
</dbReference>
<name>A0A2S0N839_9HYPH</name>
<protein>
    <recommendedName>
        <fullName evidence="9">CAAX protease</fullName>
    </recommendedName>
</protein>
<evidence type="ECO:0000256" key="5">
    <source>
        <dbReference type="ARBA" id="ARBA00023136"/>
    </source>
</evidence>
<keyword evidence="4 6" id="KW-1133">Transmembrane helix</keyword>
<evidence type="ECO:0000313" key="7">
    <source>
        <dbReference type="EMBL" id="AVO44101.1"/>
    </source>
</evidence>
<evidence type="ECO:0000256" key="3">
    <source>
        <dbReference type="ARBA" id="ARBA00022692"/>
    </source>
</evidence>
<keyword evidence="3 6" id="KW-0812">Transmembrane</keyword>
<proteinExistence type="predicted"/>
<keyword evidence="8" id="KW-1185">Reference proteome</keyword>
<evidence type="ECO:0000256" key="6">
    <source>
        <dbReference type="SAM" id="Phobius"/>
    </source>
</evidence>
<evidence type="ECO:0000256" key="4">
    <source>
        <dbReference type="ARBA" id="ARBA00022989"/>
    </source>
</evidence>
<feature type="transmembrane region" description="Helical" evidence="6">
    <location>
        <begin position="27"/>
        <end position="44"/>
    </location>
</feature>
<keyword evidence="5 6" id="KW-0472">Membrane</keyword>
<comment type="subcellular location">
    <subcellularLocation>
        <location evidence="1">Cell membrane</location>
        <topology evidence="1">Multi-pass membrane protein</topology>
    </subcellularLocation>
</comment>
<feature type="transmembrane region" description="Helical" evidence="6">
    <location>
        <begin position="163"/>
        <end position="184"/>
    </location>
</feature>
<evidence type="ECO:0008006" key="9">
    <source>
        <dbReference type="Google" id="ProtNLM"/>
    </source>
</evidence>
<accession>A0A2S0N839</accession>
<feature type="transmembrane region" description="Helical" evidence="6">
    <location>
        <begin position="209"/>
        <end position="228"/>
    </location>
</feature>
<reference evidence="7 8" key="1">
    <citation type="submission" date="2018-03" db="EMBL/GenBank/DDBJ databases">
        <title>Genome sequencing of Phreatobacter sp.</title>
        <authorList>
            <person name="Kim S.-J."/>
            <person name="Heo J."/>
            <person name="Kwon S.-W."/>
        </authorList>
    </citation>
    <scope>NUCLEOTIDE SEQUENCE [LARGE SCALE GENOMIC DNA]</scope>
    <source>
        <strain evidence="7 8">S-12</strain>
    </source>
</reference>
<evidence type="ECO:0000256" key="1">
    <source>
        <dbReference type="ARBA" id="ARBA00004651"/>
    </source>
</evidence>
<evidence type="ECO:0000256" key="2">
    <source>
        <dbReference type="ARBA" id="ARBA00022475"/>
    </source>
</evidence>
<feature type="transmembrane region" description="Helical" evidence="6">
    <location>
        <begin position="104"/>
        <end position="122"/>
    </location>
</feature>
<dbReference type="RefSeq" id="WP_106747431.1">
    <property type="nucleotide sequence ID" value="NZ_CP027668.1"/>
</dbReference>
<evidence type="ECO:0000313" key="8">
    <source>
        <dbReference type="Proteomes" id="UP000237889"/>
    </source>
</evidence>
<dbReference type="AlphaFoldDB" id="A0A2S0N839"/>
<gene>
    <name evidence="7" type="ORF">C6569_02940</name>
</gene>
<keyword evidence="2" id="KW-1003">Cell membrane</keyword>
<feature type="transmembrane region" description="Helical" evidence="6">
    <location>
        <begin position="51"/>
        <end position="74"/>
    </location>
</feature>
<dbReference type="InterPro" id="IPR019108">
    <property type="entry name" value="Caa3_assmbl_CtaG-rel"/>
</dbReference>
<organism evidence="7 8">
    <name type="scientific">Phreatobacter cathodiphilus</name>
    <dbReference type="NCBI Taxonomy" id="1868589"/>
    <lineage>
        <taxon>Bacteria</taxon>
        <taxon>Pseudomonadati</taxon>
        <taxon>Pseudomonadota</taxon>
        <taxon>Alphaproteobacteria</taxon>
        <taxon>Hyphomicrobiales</taxon>
        <taxon>Phreatobacteraceae</taxon>
        <taxon>Phreatobacter</taxon>
    </lineage>
</organism>
<dbReference type="GO" id="GO:0005886">
    <property type="term" value="C:plasma membrane"/>
    <property type="evidence" value="ECO:0007669"/>
    <property type="project" value="UniProtKB-SubCell"/>
</dbReference>
<dbReference type="Proteomes" id="UP000237889">
    <property type="component" value="Chromosome"/>
</dbReference>
<dbReference type="KEGG" id="phr:C6569_02940"/>
<dbReference type="EMBL" id="CP027668">
    <property type="protein sequence ID" value="AVO44101.1"/>
    <property type="molecule type" value="Genomic_DNA"/>
</dbReference>
<feature type="transmembrane region" description="Helical" evidence="6">
    <location>
        <begin position="134"/>
        <end position="151"/>
    </location>
</feature>